<dbReference type="Proteomes" id="UP001341281">
    <property type="component" value="Chromosome 01"/>
</dbReference>
<reference evidence="1 2" key="1">
    <citation type="submission" date="2024-02" db="EMBL/GenBank/DDBJ databases">
        <title>High-quality chromosome-scale genome assembly of Pensacola bahiagrass (Paspalum notatum Flugge var. saurae).</title>
        <authorList>
            <person name="Vega J.M."/>
            <person name="Podio M."/>
            <person name="Orjuela J."/>
            <person name="Siena L.A."/>
            <person name="Pessino S.C."/>
            <person name="Combes M.C."/>
            <person name="Mariac C."/>
            <person name="Albertini E."/>
            <person name="Pupilli F."/>
            <person name="Ortiz J.P.A."/>
            <person name="Leblanc O."/>
        </authorList>
    </citation>
    <scope>NUCLEOTIDE SEQUENCE [LARGE SCALE GENOMIC DNA]</scope>
    <source>
        <strain evidence="1">R1</strain>
        <tissue evidence="1">Leaf</tissue>
    </source>
</reference>
<accession>A0AAQ3PLP5</accession>
<keyword evidence="2" id="KW-1185">Reference proteome</keyword>
<evidence type="ECO:0000313" key="1">
    <source>
        <dbReference type="EMBL" id="WVZ49963.1"/>
    </source>
</evidence>
<dbReference type="EMBL" id="CP144745">
    <property type="protein sequence ID" value="WVZ49963.1"/>
    <property type="molecule type" value="Genomic_DNA"/>
</dbReference>
<protein>
    <submittedName>
        <fullName evidence="1">Uncharacterized protein</fullName>
    </submittedName>
</protein>
<name>A0AAQ3PLP5_PASNO</name>
<evidence type="ECO:0000313" key="2">
    <source>
        <dbReference type="Proteomes" id="UP001341281"/>
    </source>
</evidence>
<gene>
    <name evidence="1" type="ORF">U9M48_001274</name>
</gene>
<dbReference type="AlphaFoldDB" id="A0AAQ3PLP5"/>
<sequence length="113" mass="12556">MPRGGCWKQSPEKGIFLVSRIYCPNPRPPHLLPHLPPIQSPPQSLLAVEVHAAGRYCLLLRSLSVKVRISCSFDRVLLLLSPFGFPPVACSQANKRLASQYGTMIRLCFGPNF</sequence>
<proteinExistence type="predicted"/>
<organism evidence="1 2">
    <name type="scientific">Paspalum notatum var. saurae</name>
    <dbReference type="NCBI Taxonomy" id="547442"/>
    <lineage>
        <taxon>Eukaryota</taxon>
        <taxon>Viridiplantae</taxon>
        <taxon>Streptophyta</taxon>
        <taxon>Embryophyta</taxon>
        <taxon>Tracheophyta</taxon>
        <taxon>Spermatophyta</taxon>
        <taxon>Magnoliopsida</taxon>
        <taxon>Liliopsida</taxon>
        <taxon>Poales</taxon>
        <taxon>Poaceae</taxon>
        <taxon>PACMAD clade</taxon>
        <taxon>Panicoideae</taxon>
        <taxon>Andropogonodae</taxon>
        <taxon>Paspaleae</taxon>
        <taxon>Paspalinae</taxon>
        <taxon>Paspalum</taxon>
    </lineage>
</organism>